<dbReference type="RefSeq" id="WP_390248871.1">
    <property type="nucleotide sequence ID" value="NZ_JBHSDT010000002.1"/>
</dbReference>
<dbReference type="InterPro" id="IPR006938">
    <property type="entry name" value="DUF624"/>
</dbReference>
<dbReference type="Proteomes" id="UP001595882">
    <property type="component" value="Unassembled WGS sequence"/>
</dbReference>
<keyword evidence="1" id="KW-0472">Membrane</keyword>
<reference evidence="3" key="1">
    <citation type="journal article" date="2019" name="Int. J. Syst. Evol. Microbiol.">
        <title>The Global Catalogue of Microorganisms (GCM) 10K type strain sequencing project: providing services to taxonomists for standard genome sequencing and annotation.</title>
        <authorList>
            <consortium name="The Broad Institute Genomics Platform"/>
            <consortium name="The Broad Institute Genome Sequencing Center for Infectious Disease"/>
            <person name="Wu L."/>
            <person name="Ma J."/>
        </authorList>
    </citation>
    <scope>NUCLEOTIDE SEQUENCE [LARGE SCALE GENOMIC DNA]</scope>
    <source>
        <strain evidence="3">CCUG 37865</strain>
    </source>
</reference>
<feature type="transmembrane region" description="Helical" evidence="1">
    <location>
        <begin position="175"/>
        <end position="197"/>
    </location>
</feature>
<evidence type="ECO:0000313" key="3">
    <source>
        <dbReference type="Proteomes" id="UP001595882"/>
    </source>
</evidence>
<feature type="transmembrane region" description="Helical" evidence="1">
    <location>
        <begin position="105"/>
        <end position="132"/>
    </location>
</feature>
<keyword evidence="1" id="KW-1133">Transmembrane helix</keyword>
<keyword evidence="3" id="KW-1185">Reference proteome</keyword>
<gene>
    <name evidence="2" type="ORF">ACFOY7_01980</name>
</gene>
<feature type="transmembrane region" description="Helical" evidence="1">
    <location>
        <begin position="20"/>
        <end position="49"/>
    </location>
</feature>
<dbReference type="EMBL" id="JBHSDT010000002">
    <property type="protein sequence ID" value="MFC4401865.1"/>
    <property type="molecule type" value="Genomic_DNA"/>
</dbReference>
<keyword evidence="1" id="KW-0812">Transmembrane</keyword>
<accession>A0ABV8WPZ5</accession>
<comment type="caution">
    <text evidence="2">The sequence shown here is derived from an EMBL/GenBank/DDBJ whole genome shotgun (WGS) entry which is preliminary data.</text>
</comment>
<feature type="transmembrane region" description="Helical" evidence="1">
    <location>
        <begin position="144"/>
        <end position="169"/>
    </location>
</feature>
<name>A0ABV8WPZ5_9BACI</name>
<evidence type="ECO:0000313" key="2">
    <source>
        <dbReference type="EMBL" id="MFC4401865.1"/>
    </source>
</evidence>
<sequence length="223" mass="25694">MHFQTSSGLFKLCEWIYRLAYLQLLAITGALAGGFMFGIFPSILAMFAINNRWLNGESDFSVSKQFWRMYKQYFIKANKLGGLILLTLIALWIDYALLQNFQGTIYYLILSSSTTVLIITISVLFYIFYLMIISEQTITQSIKTAIQIATLFPLQTFWMLLSILSFLFICWVIPGITIFYLCSGVTYLATFFSRYALTRLAKKNEDKHFLIERGVLNAKRTTS</sequence>
<dbReference type="Pfam" id="PF04854">
    <property type="entry name" value="DUF624"/>
    <property type="match status" value="1"/>
</dbReference>
<evidence type="ECO:0000256" key="1">
    <source>
        <dbReference type="SAM" id="Phobius"/>
    </source>
</evidence>
<organism evidence="2 3">
    <name type="scientific">Gracilibacillus xinjiangensis</name>
    <dbReference type="NCBI Taxonomy" id="1193282"/>
    <lineage>
        <taxon>Bacteria</taxon>
        <taxon>Bacillati</taxon>
        <taxon>Bacillota</taxon>
        <taxon>Bacilli</taxon>
        <taxon>Bacillales</taxon>
        <taxon>Bacillaceae</taxon>
        <taxon>Gracilibacillus</taxon>
    </lineage>
</organism>
<protein>
    <submittedName>
        <fullName evidence="2">YesL family protein</fullName>
    </submittedName>
</protein>
<feature type="transmembrane region" description="Helical" evidence="1">
    <location>
        <begin position="73"/>
        <end position="93"/>
    </location>
</feature>
<proteinExistence type="predicted"/>